<dbReference type="SUPFAM" id="SSF160582">
    <property type="entry name" value="MbtH-like"/>
    <property type="match status" value="1"/>
</dbReference>
<feature type="region of interest" description="Disordered" evidence="1">
    <location>
        <begin position="838"/>
        <end position="860"/>
    </location>
</feature>
<dbReference type="SMART" id="SM00923">
    <property type="entry name" value="MbtH"/>
    <property type="match status" value="1"/>
</dbReference>
<dbReference type="InterPro" id="IPR025110">
    <property type="entry name" value="AMP-bd_C"/>
</dbReference>
<dbReference type="Pfam" id="PF13193">
    <property type="entry name" value="AMP-binding_C"/>
    <property type="match status" value="1"/>
</dbReference>
<dbReference type="CDD" id="cd05930">
    <property type="entry name" value="A_NRPS"/>
    <property type="match status" value="1"/>
</dbReference>
<evidence type="ECO:0000313" key="4">
    <source>
        <dbReference type="Proteomes" id="UP000734511"/>
    </source>
</evidence>
<dbReference type="InterPro" id="IPR020845">
    <property type="entry name" value="AMP-binding_CS"/>
</dbReference>
<dbReference type="Pfam" id="PF00501">
    <property type="entry name" value="AMP-binding"/>
    <property type="match status" value="1"/>
</dbReference>
<evidence type="ECO:0000259" key="2">
    <source>
        <dbReference type="SMART" id="SM00923"/>
    </source>
</evidence>
<reference evidence="3 4" key="1">
    <citation type="submission" date="2020-03" db="EMBL/GenBank/DDBJ databases">
        <title>WGS of actinomycetes isolated from Thailand.</title>
        <authorList>
            <person name="Thawai C."/>
        </authorList>
    </citation>
    <scope>NUCLEOTIDE SEQUENCE [LARGE SCALE GENOMIC DNA]</scope>
    <source>
        <strain evidence="3 4">PRB2-1</strain>
    </source>
</reference>
<proteinExistence type="predicted"/>
<evidence type="ECO:0000313" key="3">
    <source>
        <dbReference type="EMBL" id="NJP43567.1"/>
    </source>
</evidence>
<gene>
    <name evidence="3" type="ORF">HCN08_09165</name>
</gene>
<organism evidence="3 4">
    <name type="scientific">Actinacidiphila epipremni</name>
    <dbReference type="NCBI Taxonomy" id="2053013"/>
    <lineage>
        <taxon>Bacteria</taxon>
        <taxon>Bacillati</taxon>
        <taxon>Actinomycetota</taxon>
        <taxon>Actinomycetes</taxon>
        <taxon>Kitasatosporales</taxon>
        <taxon>Streptomycetaceae</taxon>
        <taxon>Actinacidiphila</taxon>
    </lineage>
</organism>
<dbReference type="InterPro" id="IPR038020">
    <property type="entry name" value="MbtH-like_sf"/>
</dbReference>
<sequence>MSGERTVTLPTAWRPADAGDAVQSTAATPVGGPPGAVRPANGQRPGHAPDAQNSPGVTDVGTPARAEHPAAEQDPAAHAADAHGPAGTADASTPAHTRHPAAAQDPARVAGTHDPAGTAGAQAPAHAESPAGPAGAGGAPDAVPPRTVVLATDAAVPMVVAAHLKVLGMLSEDRRFRAAVRLAGGAERELTVALDALGTWRELTSALARLLAGTGTGGTSGAVGWAAGGPGAEDRAAGVLLDLGGGAGGGAAYGVVVAVEAGGLRLTADRRALSAPGFDRLTGLYRSALEAAADPEGDVQAACLPDEERRDLLGRRARGGRAEESPDTVLDLFQAQALRTPGAPALRCADGAVLGYRELDARSERVAAALAALGAGPGLPVGVSLRAGPDLLPALLGVWKTGAAYLPLDVGLPAARLHGMASAARCRLVVTHKEHLPLWDGVPGVETMVLDAAVPDAPAPDPAVRPGPASPAYVMYTSGSTGRPKGVLVHHGGLANYLRWTAGAYAARGTGGAPFFGSIGFDLGVPNLFTPLLVGQPVHLLPDPLDPADLGALLAAGGPYSFVKCTPGHLNMLSLDLTPAQARDLAGLVIAAGDAFTGALARRWIELAGPDGTPVATEYGPTEITVGNSGQQVADPDPHGLIPLGRPIPGTTMYVLDGALEPVPVGVPGEVYVGGAGVAHGYLGEPALTAGRFLPDPYGVPGARLYRTGDRARWTERGELEFLGRTDHQVKIRGYRIEAGEVREALRRTPGVADAVVAAVGQPVRLAAFLLPAPGQVPDAARTRAALARRLPEYMVPSELVVVDGFPLTANGKVDRRALAARLTGRGGTGAGRWFGAADDDSEEGSTVDAQSPGEAAEPPYHVVVNHEGRYSVWPALREPPPGWEREGPAGSRQACLARIAEVWHDLRPLGVRDGTTAPPSSRAGR</sequence>
<dbReference type="Gene3D" id="3.40.50.12780">
    <property type="entry name" value="N-terminal domain of ligase-like"/>
    <property type="match status" value="1"/>
</dbReference>
<dbReference type="Gene3D" id="3.90.820.10">
    <property type="entry name" value="Structural Genomics, Unknown Function 30-nov-00 1gh9 Mol_id"/>
    <property type="match status" value="1"/>
</dbReference>
<comment type="caution">
    <text evidence="3">The sequence shown here is derived from an EMBL/GenBank/DDBJ whole genome shotgun (WGS) entry which is preliminary data.</text>
</comment>
<dbReference type="InterPro" id="IPR042099">
    <property type="entry name" value="ANL_N_sf"/>
</dbReference>
<dbReference type="Pfam" id="PF03621">
    <property type="entry name" value="MbtH"/>
    <property type="match status" value="1"/>
</dbReference>
<name>A0ABX0ZL78_9ACTN</name>
<feature type="compositionally biased region" description="Low complexity" evidence="1">
    <location>
        <begin position="72"/>
        <end position="91"/>
    </location>
</feature>
<dbReference type="InterPro" id="IPR005153">
    <property type="entry name" value="MbtH-like_dom"/>
</dbReference>
<feature type="compositionally biased region" description="Low complexity" evidence="1">
    <location>
        <begin position="25"/>
        <end position="42"/>
    </location>
</feature>
<dbReference type="PROSITE" id="PS00455">
    <property type="entry name" value="AMP_BINDING"/>
    <property type="match status" value="1"/>
</dbReference>
<dbReference type="RefSeq" id="WP_167982433.1">
    <property type="nucleotide sequence ID" value="NZ_JAATEJ010000005.1"/>
</dbReference>
<dbReference type="EMBL" id="JAATEJ010000005">
    <property type="protein sequence ID" value="NJP43567.1"/>
    <property type="molecule type" value="Genomic_DNA"/>
</dbReference>
<feature type="domain" description="MbtH-like" evidence="2">
    <location>
        <begin position="852"/>
        <end position="902"/>
    </location>
</feature>
<dbReference type="PANTHER" id="PTHR45527:SF1">
    <property type="entry name" value="FATTY ACID SYNTHASE"/>
    <property type="match status" value="1"/>
</dbReference>
<accession>A0ABX0ZL78</accession>
<dbReference type="InterPro" id="IPR045851">
    <property type="entry name" value="AMP-bd_C_sf"/>
</dbReference>
<protein>
    <submittedName>
        <fullName evidence="3">Amino acid adenylation domain-containing protein</fullName>
    </submittedName>
</protein>
<dbReference type="PANTHER" id="PTHR45527">
    <property type="entry name" value="NONRIBOSOMAL PEPTIDE SYNTHETASE"/>
    <property type="match status" value="1"/>
</dbReference>
<keyword evidence="4" id="KW-1185">Reference proteome</keyword>
<feature type="region of interest" description="Disordered" evidence="1">
    <location>
        <begin position="1"/>
        <end position="141"/>
    </location>
</feature>
<dbReference type="SUPFAM" id="SSF56801">
    <property type="entry name" value="Acetyl-CoA synthetase-like"/>
    <property type="match status" value="1"/>
</dbReference>
<evidence type="ECO:0000256" key="1">
    <source>
        <dbReference type="SAM" id="MobiDB-lite"/>
    </source>
</evidence>
<dbReference type="Gene3D" id="3.30.300.30">
    <property type="match status" value="1"/>
</dbReference>
<dbReference type="Proteomes" id="UP000734511">
    <property type="component" value="Unassembled WGS sequence"/>
</dbReference>
<dbReference type="InterPro" id="IPR000873">
    <property type="entry name" value="AMP-dep_synth/lig_dom"/>
</dbReference>
<feature type="compositionally biased region" description="Low complexity" evidence="1">
    <location>
        <begin position="115"/>
        <end position="141"/>
    </location>
</feature>
<dbReference type="InterPro" id="IPR010071">
    <property type="entry name" value="AA_adenyl_dom"/>
</dbReference>
<dbReference type="NCBIfam" id="TIGR01733">
    <property type="entry name" value="AA-adenyl-dom"/>
    <property type="match status" value="1"/>
</dbReference>